<name>A0A974I469_XENLA</name>
<reference evidence="3" key="1">
    <citation type="journal article" date="2016" name="Nature">
        <title>Genome evolution in the allotetraploid frog Xenopus laevis.</title>
        <authorList>
            <person name="Session A.M."/>
            <person name="Uno Y."/>
            <person name="Kwon T."/>
            <person name="Chapman J.A."/>
            <person name="Toyoda A."/>
            <person name="Takahashi S."/>
            <person name="Fukui A."/>
            <person name="Hikosaka A."/>
            <person name="Suzuki A."/>
            <person name="Kondo M."/>
            <person name="van Heeringen S.J."/>
            <person name="Quigley I."/>
            <person name="Heinz S."/>
            <person name="Ogino H."/>
            <person name="Ochi H."/>
            <person name="Hellsten U."/>
            <person name="Lyons J.B."/>
            <person name="Simakov O."/>
            <person name="Putnam N."/>
            <person name="Stites J."/>
            <person name="Kuroki Y."/>
            <person name="Tanaka T."/>
            <person name="Michiue T."/>
            <person name="Watanabe M."/>
            <person name="Bogdanovic O."/>
            <person name="Lister R."/>
            <person name="Georgiou G."/>
            <person name="Paranjpe S.S."/>
            <person name="van Kruijsbergen I."/>
            <person name="Shu S."/>
            <person name="Carlson J."/>
            <person name="Kinoshita T."/>
            <person name="Ohta Y."/>
            <person name="Mawaribuchi S."/>
            <person name="Jenkins J."/>
            <person name="Grimwood J."/>
            <person name="Schmutz J."/>
            <person name="Mitros T."/>
            <person name="Mozaffari S.V."/>
            <person name="Suzuki Y."/>
            <person name="Haramoto Y."/>
            <person name="Yamamoto T.S."/>
            <person name="Takagi C."/>
            <person name="Heald R."/>
            <person name="Miller K."/>
            <person name="Haudenschild C."/>
            <person name="Kitzman J."/>
            <person name="Nakayama T."/>
            <person name="Izutsu Y."/>
            <person name="Robert J."/>
            <person name="Fortriede J."/>
            <person name="Burns K."/>
            <person name="Lotay V."/>
            <person name="Karimi K."/>
            <person name="Yasuoka Y."/>
            <person name="Dichmann D.S."/>
            <person name="Flajnik M.F."/>
            <person name="Houston D.W."/>
            <person name="Shendure J."/>
            <person name="DuPasquier L."/>
            <person name="Vize P.D."/>
            <person name="Zorn A.M."/>
            <person name="Ito M."/>
            <person name="Marcotte E.M."/>
            <person name="Wallingford J.B."/>
            <person name="Ito Y."/>
            <person name="Asashima M."/>
            <person name="Ueno N."/>
            <person name="Matsuda Y."/>
            <person name="Veenstra G.J."/>
            <person name="Fujiyama A."/>
            <person name="Harland R.M."/>
            <person name="Taira M."/>
            <person name="Rokhsar D.S."/>
        </authorList>
    </citation>
    <scope>NUCLEOTIDE SEQUENCE [LARGE SCALE GENOMIC DNA]</scope>
    <source>
        <strain evidence="3">J</strain>
    </source>
</reference>
<accession>A0A974I469</accession>
<sequence>MGLPGKSRIQQSGRLARNSLSSYSKTEWVVFKREKSRHLEPITEQRGHCRGQRRTERGRGGGRERGHNDWTRSATVSLLLSPHDLHF</sequence>
<dbReference type="Proteomes" id="UP000694892">
    <property type="component" value="Chromosome 1L"/>
</dbReference>
<evidence type="ECO:0000313" key="3">
    <source>
        <dbReference type="Proteomes" id="UP000694892"/>
    </source>
</evidence>
<feature type="compositionally biased region" description="Basic and acidic residues" evidence="1">
    <location>
        <begin position="39"/>
        <end position="70"/>
    </location>
</feature>
<organism evidence="2 3">
    <name type="scientific">Xenopus laevis</name>
    <name type="common">African clawed frog</name>
    <dbReference type="NCBI Taxonomy" id="8355"/>
    <lineage>
        <taxon>Eukaryota</taxon>
        <taxon>Metazoa</taxon>
        <taxon>Chordata</taxon>
        <taxon>Craniata</taxon>
        <taxon>Vertebrata</taxon>
        <taxon>Euteleostomi</taxon>
        <taxon>Amphibia</taxon>
        <taxon>Batrachia</taxon>
        <taxon>Anura</taxon>
        <taxon>Pipoidea</taxon>
        <taxon>Pipidae</taxon>
        <taxon>Xenopodinae</taxon>
        <taxon>Xenopus</taxon>
        <taxon>Xenopus</taxon>
    </lineage>
</organism>
<dbReference type="EMBL" id="CM004466">
    <property type="protein sequence ID" value="OCU01105.1"/>
    <property type="molecule type" value="Genomic_DNA"/>
</dbReference>
<evidence type="ECO:0000256" key="1">
    <source>
        <dbReference type="SAM" id="MobiDB-lite"/>
    </source>
</evidence>
<feature type="region of interest" description="Disordered" evidence="1">
    <location>
        <begin position="1"/>
        <end position="20"/>
    </location>
</feature>
<protein>
    <submittedName>
        <fullName evidence="2">Uncharacterized protein</fullName>
    </submittedName>
</protein>
<gene>
    <name evidence="2" type="ORF">XELAEV_18006889mg</name>
</gene>
<dbReference type="AlphaFoldDB" id="A0A974I469"/>
<proteinExistence type="predicted"/>
<feature type="region of interest" description="Disordered" evidence="1">
    <location>
        <begin position="39"/>
        <end position="71"/>
    </location>
</feature>
<evidence type="ECO:0000313" key="2">
    <source>
        <dbReference type="EMBL" id="OCU01105.1"/>
    </source>
</evidence>
<feature type="compositionally biased region" description="Polar residues" evidence="1">
    <location>
        <begin position="8"/>
        <end position="20"/>
    </location>
</feature>